<dbReference type="PANTHER" id="PTHR23502:SF68">
    <property type="entry name" value="MULTIDRUG TRANSPORTER, PUTATIVE (AFU_ORTHOLOGUE AFUA_3G01120)-RELATED"/>
    <property type="match status" value="1"/>
</dbReference>
<dbReference type="EMBL" id="ML119053">
    <property type="protein sequence ID" value="ROT39923.1"/>
    <property type="molecule type" value="Genomic_DNA"/>
</dbReference>
<proteinExistence type="inferred from homology"/>
<sequence>MADREQHQQLAGAAAGGADADADADAGKGQHTMLRSDRDLEAATTESQPQTDLEKNIDNSTGDVDSGASTDSKVDRDPNVVAWDGPDDPENPLNWPESRKWLGLGLISAMTLVTPLGSSMFAPGIPGIMVEFGESSATVATFVVSVYVLGFAFGPLVVAPLSETYGRAPLYRWGNVLFVVFSVATALSRNMDMMMAFRFLMGLAGSVPLTIGSGSIADMMPIEKRGRAMAVWALGPLIGPCVGPVAGGYLIQAAGWEWVYWLVAILAGIFIPPSFFLMRETYHPVLLQRKTNRLRNETGNTELRSALASKETPAERWKNAILRPLKLLVFTPVITLMALYVAIVYGIMYLLLTTFSFVYAQQYGFDEGTVGLTFLPAGIGMMIGVVLFGGFTDFLVKRKQAQGAELKPEVRLTPALAMPCAVALPLGLFLYGWTTHYAVHWVVPMVGVVIFSCGLMGVMMCVQNYLLDAFPQYAASVTAALAVLRSLAGALLPLGGLEMYNDLGLGWGNSLLGFISAAMIPLPLLFFVFGERIRGRTKLRV</sequence>
<feature type="transmembrane region" description="Helical" evidence="8">
    <location>
        <begin position="511"/>
        <end position="530"/>
    </location>
</feature>
<keyword evidence="5 8" id="KW-0472">Membrane</keyword>
<dbReference type="Proteomes" id="UP000272025">
    <property type="component" value="Unassembled WGS sequence"/>
</dbReference>
<evidence type="ECO:0000259" key="9">
    <source>
        <dbReference type="PROSITE" id="PS50850"/>
    </source>
</evidence>
<feature type="region of interest" description="Disordered" evidence="7">
    <location>
        <begin position="1"/>
        <end position="94"/>
    </location>
</feature>
<dbReference type="Pfam" id="PF07690">
    <property type="entry name" value="MFS_1"/>
    <property type="match status" value="1"/>
</dbReference>
<dbReference type="InterPro" id="IPR036259">
    <property type="entry name" value="MFS_trans_sf"/>
</dbReference>
<feature type="transmembrane region" description="Helical" evidence="8">
    <location>
        <begin position="137"/>
        <end position="158"/>
    </location>
</feature>
<dbReference type="CDD" id="cd17323">
    <property type="entry name" value="MFS_Tpo1_MDR_like"/>
    <property type="match status" value="1"/>
</dbReference>
<evidence type="ECO:0000256" key="8">
    <source>
        <dbReference type="SAM" id="Phobius"/>
    </source>
</evidence>
<feature type="transmembrane region" description="Helical" evidence="8">
    <location>
        <begin position="258"/>
        <end position="278"/>
    </location>
</feature>
<evidence type="ECO:0000256" key="4">
    <source>
        <dbReference type="ARBA" id="ARBA00022989"/>
    </source>
</evidence>
<dbReference type="Gene3D" id="1.20.1250.20">
    <property type="entry name" value="MFS general substrate transporter like domains"/>
    <property type="match status" value="1"/>
</dbReference>
<evidence type="ECO:0000256" key="5">
    <source>
        <dbReference type="ARBA" id="ARBA00023136"/>
    </source>
</evidence>
<evidence type="ECO:0000313" key="10">
    <source>
        <dbReference type="EMBL" id="ROT39923.1"/>
    </source>
</evidence>
<feature type="transmembrane region" description="Helical" evidence="8">
    <location>
        <begin position="195"/>
        <end position="217"/>
    </location>
</feature>
<dbReference type="RefSeq" id="XP_028467729.1">
    <property type="nucleotide sequence ID" value="XM_028611607.1"/>
</dbReference>
<dbReference type="PROSITE" id="PS50850">
    <property type="entry name" value="MFS"/>
    <property type="match status" value="1"/>
</dbReference>
<feature type="transmembrane region" description="Helical" evidence="8">
    <location>
        <begin position="473"/>
        <end position="491"/>
    </location>
</feature>
<dbReference type="STRING" id="1314773.A0A3N2PZK0"/>
<dbReference type="AlphaFoldDB" id="A0A3N2PZK0"/>
<comment type="similarity">
    <text evidence="2">Belongs to the major facilitator superfamily.</text>
</comment>
<evidence type="ECO:0000256" key="6">
    <source>
        <dbReference type="ARBA" id="ARBA00023180"/>
    </source>
</evidence>
<evidence type="ECO:0000256" key="7">
    <source>
        <dbReference type="SAM" id="MobiDB-lite"/>
    </source>
</evidence>
<feature type="transmembrane region" description="Helical" evidence="8">
    <location>
        <begin position="327"/>
        <end position="352"/>
    </location>
</feature>
<feature type="transmembrane region" description="Helical" evidence="8">
    <location>
        <begin position="439"/>
        <end position="461"/>
    </location>
</feature>
<keyword evidence="4 8" id="KW-1133">Transmembrane helix</keyword>
<dbReference type="PANTHER" id="PTHR23502">
    <property type="entry name" value="MAJOR FACILITATOR SUPERFAMILY"/>
    <property type="match status" value="1"/>
</dbReference>
<feature type="transmembrane region" description="Helical" evidence="8">
    <location>
        <begin position="229"/>
        <end position="252"/>
    </location>
</feature>
<feature type="transmembrane region" description="Helical" evidence="8">
    <location>
        <begin position="170"/>
        <end position="189"/>
    </location>
</feature>
<dbReference type="InterPro" id="IPR020846">
    <property type="entry name" value="MFS_dom"/>
</dbReference>
<dbReference type="GO" id="GO:0016020">
    <property type="term" value="C:membrane"/>
    <property type="evidence" value="ECO:0007669"/>
    <property type="project" value="UniProtKB-SubCell"/>
</dbReference>
<feature type="compositionally biased region" description="Polar residues" evidence="7">
    <location>
        <begin position="58"/>
        <end position="71"/>
    </location>
</feature>
<keyword evidence="11" id="KW-1185">Reference proteome</keyword>
<reference evidence="10 11" key="1">
    <citation type="journal article" date="2018" name="Mol. Ecol.">
        <title>The obligate alkalophilic soda-lake fungus Sodiomyces alkalinus has shifted to a protein diet.</title>
        <authorList>
            <person name="Grum-Grzhimaylo A.A."/>
            <person name="Falkoski D.L."/>
            <person name="van den Heuvel J."/>
            <person name="Valero-Jimenez C.A."/>
            <person name="Min B."/>
            <person name="Choi I.G."/>
            <person name="Lipzen A."/>
            <person name="Daum C.G."/>
            <person name="Aanen D.K."/>
            <person name="Tsang A."/>
            <person name="Henrissat B."/>
            <person name="Bilanenko E.N."/>
            <person name="de Vries R.P."/>
            <person name="van Kan J.A.L."/>
            <person name="Grigoriev I.V."/>
            <person name="Debets A.J.M."/>
        </authorList>
    </citation>
    <scope>NUCLEOTIDE SEQUENCE [LARGE SCALE GENOMIC DNA]</scope>
    <source>
        <strain evidence="10 11">F11</strain>
    </source>
</reference>
<organism evidence="10 11">
    <name type="scientific">Sodiomyces alkalinus (strain CBS 110278 / VKM F-3762 / F11)</name>
    <name type="common">Alkaliphilic filamentous fungus</name>
    <dbReference type="NCBI Taxonomy" id="1314773"/>
    <lineage>
        <taxon>Eukaryota</taxon>
        <taxon>Fungi</taxon>
        <taxon>Dikarya</taxon>
        <taxon>Ascomycota</taxon>
        <taxon>Pezizomycotina</taxon>
        <taxon>Sordariomycetes</taxon>
        <taxon>Hypocreomycetidae</taxon>
        <taxon>Glomerellales</taxon>
        <taxon>Plectosphaerellaceae</taxon>
        <taxon>Sodiomyces</taxon>
    </lineage>
</organism>
<name>A0A3N2PZK0_SODAK</name>
<keyword evidence="3 8" id="KW-0812">Transmembrane</keyword>
<feature type="domain" description="Major facilitator superfamily (MFS) profile" evidence="9">
    <location>
        <begin position="103"/>
        <end position="533"/>
    </location>
</feature>
<dbReference type="InterPro" id="IPR011701">
    <property type="entry name" value="MFS"/>
</dbReference>
<dbReference type="OrthoDB" id="5296287at2759"/>
<evidence type="ECO:0000256" key="1">
    <source>
        <dbReference type="ARBA" id="ARBA00004141"/>
    </source>
</evidence>
<feature type="transmembrane region" description="Helical" evidence="8">
    <location>
        <begin position="372"/>
        <end position="391"/>
    </location>
</feature>
<keyword evidence="6" id="KW-0325">Glycoprotein</keyword>
<protein>
    <submittedName>
        <fullName evidence="10">Polyamine transporter 3</fullName>
    </submittedName>
</protein>
<dbReference type="FunFam" id="1.20.1250.20:FF:000011">
    <property type="entry name" value="MFS multidrug transporter, putative"/>
    <property type="match status" value="1"/>
</dbReference>
<accession>A0A3N2PZK0</accession>
<evidence type="ECO:0000256" key="3">
    <source>
        <dbReference type="ARBA" id="ARBA00022692"/>
    </source>
</evidence>
<evidence type="ECO:0000256" key="2">
    <source>
        <dbReference type="ARBA" id="ARBA00008335"/>
    </source>
</evidence>
<dbReference type="GO" id="GO:0022857">
    <property type="term" value="F:transmembrane transporter activity"/>
    <property type="evidence" value="ECO:0007669"/>
    <property type="project" value="InterPro"/>
</dbReference>
<comment type="subcellular location">
    <subcellularLocation>
        <location evidence="1">Membrane</location>
        <topology evidence="1">Multi-pass membrane protein</topology>
    </subcellularLocation>
</comment>
<evidence type="ECO:0000313" key="11">
    <source>
        <dbReference type="Proteomes" id="UP000272025"/>
    </source>
</evidence>
<dbReference type="GeneID" id="39580085"/>
<gene>
    <name evidence="10" type="ORF">SODALDRAFT_332071</name>
</gene>
<feature type="transmembrane region" description="Helical" evidence="8">
    <location>
        <begin position="101"/>
        <end position="125"/>
    </location>
</feature>
<feature type="transmembrane region" description="Helical" evidence="8">
    <location>
        <begin position="412"/>
        <end position="433"/>
    </location>
</feature>
<dbReference type="SUPFAM" id="SSF103473">
    <property type="entry name" value="MFS general substrate transporter"/>
    <property type="match status" value="1"/>
</dbReference>